<name>A0A418MB53_9BACT</name>
<dbReference type="OrthoDB" id="9781579at2"/>
<comment type="caution">
    <text evidence="1">The sequence shown here is derived from an EMBL/GenBank/DDBJ whole genome shotgun (WGS) entry which is preliminary data.</text>
</comment>
<reference evidence="1 2" key="1">
    <citation type="submission" date="2018-08" db="EMBL/GenBank/DDBJ databases">
        <title>Fibrisoma montanum sp. nov., isolated from Danxia mountain soil.</title>
        <authorList>
            <person name="Huang Y."/>
        </authorList>
    </citation>
    <scope>NUCLEOTIDE SEQUENCE [LARGE SCALE GENOMIC DNA]</scope>
    <source>
        <strain evidence="1 2">HYT19</strain>
    </source>
</reference>
<keyword evidence="2" id="KW-1185">Reference proteome</keyword>
<dbReference type="AlphaFoldDB" id="A0A418MB53"/>
<organism evidence="1 2">
    <name type="scientific">Fibrisoma montanum</name>
    <dbReference type="NCBI Taxonomy" id="2305895"/>
    <lineage>
        <taxon>Bacteria</taxon>
        <taxon>Pseudomonadati</taxon>
        <taxon>Bacteroidota</taxon>
        <taxon>Cytophagia</taxon>
        <taxon>Cytophagales</taxon>
        <taxon>Spirosomataceae</taxon>
        <taxon>Fibrisoma</taxon>
    </lineage>
</organism>
<accession>A0A418MB53</accession>
<protein>
    <submittedName>
        <fullName evidence="1">Uncharacterized protein</fullName>
    </submittedName>
</protein>
<gene>
    <name evidence="1" type="ORF">DYU11_11510</name>
</gene>
<dbReference type="Proteomes" id="UP000283523">
    <property type="component" value="Unassembled WGS sequence"/>
</dbReference>
<dbReference type="RefSeq" id="WP_119667817.1">
    <property type="nucleotide sequence ID" value="NZ_QXED01000003.1"/>
</dbReference>
<sequence>MINLLIAYYLAESLRALPFISRLAGLVKVLETDRFSKDKNGADRRVHRFPISLESEPSTCTTSGRQYPDLVPDQSERLIVYFEDGNARSVDGRAKWQSTLRLVAWGNSALFEAGDSPKAAIPAMIMNAIGNTLRTAKESGRGPIQNLSVTITGVPDSNTNLFARYTYEQTRSQFLFPPYFAFGIDLTVTYTLQHDCLDTLTYLTPAEC</sequence>
<evidence type="ECO:0000313" key="1">
    <source>
        <dbReference type="EMBL" id="RIV23601.1"/>
    </source>
</evidence>
<proteinExistence type="predicted"/>
<dbReference type="EMBL" id="QXED01000003">
    <property type="protein sequence ID" value="RIV23601.1"/>
    <property type="molecule type" value="Genomic_DNA"/>
</dbReference>
<evidence type="ECO:0000313" key="2">
    <source>
        <dbReference type="Proteomes" id="UP000283523"/>
    </source>
</evidence>